<keyword evidence="11" id="KW-1185">Reference proteome</keyword>
<keyword evidence="3" id="KW-0547">Nucleotide-binding</keyword>
<keyword evidence="5" id="KW-0067">ATP-binding</keyword>
<dbReference type="InterPro" id="IPR042099">
    <property type="entry name" value="ANL_N_sf"/>
</dbReference>
<feature type="domain" description="AMP-dependent synthetase/ligase" evidence="10">
    <location>
        <begin position="107"/>
        <end position="547"/>
    </location>
</feature>
<dbReference type="InterPro" id="IPR020845">
    <property type="entry name" value="AMP-binding_CS"/>
</dbReference>
<proteinExistence type="inferred from homology"/>
<evidence type="ECO:0000313" key="11">
    <source>
        <dbReference type="Proteomes" id="UP001318040"/>
    </source>
</evidence>
<reference evidence="12 13" key="1">
    <citation type="submission" date="2025-04" db="UniProtKB">
        <authorList>
            <consortium name="RefSeq"/>
        </authorList>
    </citation>
    <scope>IDENTIFICATION</scope>
    <source>
        <tissue evidence="12 13">Sperm</tissue>
    </source>
</reference>
<dbReference type="GO" id="GO:0005783">
    <property type="term" value="C:endoplasmic reticulum"/>
    <property type="evidence" value="ECO:0007669"/>
    <property type="project" value="TreeGrafter"/>
</dbReference>
<evidence type="ECO:0000256" key="2">
    <source>
        <dbReference type="ARBA" id="ARBA00022598"/>
    </source>
</evidence>
<feature type="region of interest" description="Disordered" evidence="9">
    <location>
        <begin position="229"/>
        <end position="257"/>
    </location>
</feature>
<organism evidence="11 13">
    <name type="scientific">Petromyzon marinus</name>
    <name type="common">Sea lamprey</name>
    <dbReference type="NCBI Taxonomy" id="7757"/>
    <lineage>
        <taxon>Eukaryota</taxon>
        <taxon>Metazoa</taxon>
        <taxon>Chordata</taxon>
        <taxon>Craniata</taxon>
        <taxon>Vertebrata</taxon>
        <taxon>Cyclostomata</taxon>
        <taxon>Hyperoartia</taxon>
        <taxon>Petromyzontiformes</taxon>
        <taxon>Petromyzontidae</taxon>
        <taxon>Petromyzon</taxon>
    </lineage>
</organism>
<comment type="similarity">
    <text evidence="1">Belongs to the ATP-dependent AMP-binding enzyme family.</text>
</comment>
<dbReference type="PANTHER" id="PTHR43272">
    <property type="entry name" value="LONG-CHAIN-FATTY-ACID--COA LIGASE"/>
    <property type="match status" value="1"/>
</dbReference>
<dbReference type="Proteomes" id="UP001318040">
    <property type="component" value="Chromosome 64"/>
</dbReference>
<dbReference type="AlphaFoldDB" id="A0AAJ7XHK9"/>
<evidence type="ECO:0000256" key="5">
    <source>
        <dbReference type="ARBA" id="ARBA00022840"/>
    </source>
</evidence>
<dbReference type="KEGG" id="pmrn:116956244"/>
<evidence type="ECO:0000256" key="3">
    <source>
        <dbReference type="ARBA" id="ARBA00022741"/>
    </source>
</evidence>
<dbReference type="RefSeq" id="XP_032833572.1">
    <property type="nucleotide sequence ID" value="XM_032977681.1"/>
</dbReference>
<evidence type="ECO:0000313" key="13">
    <source>
        <dbReference type="RefSeq" id="XP_032833573.1"/>
    </source>
</evidence>
<dbReference type="Gene3D" id="3.40.50.12780">
    <property type="entry name" value="N-terminal domain of ligase-like"/>
    <property type="match status" value="1"/>
</dbReference>
<evidence type="ECO:0000256" key="9">
    <source>
        <dbReference type="SAM" id="MobiDB-lite"/>
    </source>
</evidence>
<dbReference type="CDD" id="cd17639">
    <property type="entry name" value="LC_FACS_euk1"/>
    <property type="match status" value="1"/>
</dbReference>
<evidence type="ECO:0000313" key="14">
    <source>
        <dbReference type="RefSeq" id="XP_032833574.1"/>
    </source>
</evidence>
<name>A0AAJ7XHK9_PETMA</name>
<accession>A0AAJ7XHK9</accession>
<evidence type="ECO:0000256" key="8">
    <source>
        <dbReference type="ARBA" id="ARBA00036813"/>
    </source>
</evidence>
<comment type="catalytic activity">
    <reaction evidence="8">
        <text>a long-chain fatty acid + ATP + CoA = a long-chain fatty acyl-CoA + AMP + diphosphate</text>
        <dbReference type="Rhea" id="RHEA:15421"/>
        <dbReference type="ChEBI" id="CHEBI:30616"/>
        <dbReference type="ChEBI" id="CHEBI:33019"/>
        <dbReference type="ChEBI" id="CHEBI:57287"/>
        <dbReference type="ChEBI" id="CHEBI:57560"/>
        <dbReference type="ChEBI" id="CHEBI:83139"/>
        <dbReference type="ChEBI" id="CHEBI:456215"/>
        <dbReference type="EC" id="6.2.1.3"/>
    </reaction>
</comment>
<dbReference type="PROSITE" id="PS00455">
    <property type="entry name" value="AMP_BINDING"/>
    <property type="match status" value="1"/>
</dbReference>
<sequence>MKLQYSVPSAFLLPFQLLTAVYTAVAFLPWYLLTGARERLARARRTKAAAASGDPAGPWRAIGREGGLSSAGFDDAATLDRFFLRGVRGHAERDCLGTRQVLSEEDERQPNGRVFKKVILGDYRWMSFRELDTRAENFGRGLVALGHEARRPVALFCETRAEWMLVAQACFKYNFPVVTLYSTLGTDAVVHGLNESEVTMVITSCELLGKTLKGVLSRMPRVTHIVHVDARPPARRGGAGGAPPSSPGAWDPTPPPGVSLLSLEHVEQLGEQNPRMAERRCPPMPSDLAVVMYTSGSTGMPKGVMMSHANLIAGMSGQCEKIPDLGPDDIYIGYLPLAHVLELSAELSCLCYGCPIGYSSPLTLSDQSSKIKKGSKGDVSVLRPTLMAAVPEILDRIHKSVLARVQGMSAPQRALFKLAYNYKLDQVSKGYDAPLCNWLVFRKVRATLGGRVRLMLSGGAPLSPQTQRFMNVCFCCSVGQGYGLTETCGAGTISEVCDFSTCRVGAPLSCCEIKLRDWEEGGYRVTDRPYPRGEILVGGGNVAVGYYRDERRTAEDFFTEPASGQRWFCTGDIGQMHPDGCLQVIDRKKDLVKLQAGEYVALGKVESALKNCPLVDNICAYANSEQAYVIGLVVPNRVRLTQLAGRKGVCGSWEEVCNSPLLEAEVLQEIRDMAVKVNLERFEVPRKVRLSAEAWTPETGLVTDAFKLKRVALRTHYQHDIERMYAAK</sequence>
<evidence type="ECO:0000256" key="4">
    <source>
        <dbReference type="ARBA" id="ARBA00022832"/>
    </source>
</evidence>
<keyword evidence="6" id="KW-0443">Lipid metabolism</keyword>
<evidence type="ECO:0000256" key="1">
    <source>
        <dbReference type="ARBA" id="ARBA00006432"/>
    </source>
</evidence>
<evidence type="ECO:0000256" key="6">
    <source>
        <dbReference type="ARBA" id="ARBA00023098"/>
    </source>
</evidence>
<dbReference type="GO" id="GO:0030182">
    <property type="term" value="P:neuron differentiation"/>
    <property type="evidence" value="ECO:0007669"/>
    <property type="project" value="TreeGrafter"/>
</dbReference>
<dbReference type="GO" id="GO:0035336">
    <property type="term" value="P:long-chain fatty-acyl-CoA metabolic process"/>
    <property type="evidence" value="ECO:0007669"/>
    <property type="project" value="TreeGrafter"/>
</dbReference>
<dbReference type="GO" id="GO:0005886">
    <property type="term" value="C:plasma membrane"/>
    <property type="evidence" value="ECO:0007669"/>
    <property type="project" value="TreeGrafter"/>
</dbReference>
<dbReference type="Pfam" id="PF00501">
    <property type="entry name" value="AMP-binding"/>
    <property type="match status" value="1"/>
</dbReference>
<dbReference type="GO" id="GO:0005524">
    <property type="term" value="F:ATP binding"/>
    <property type="evidence" value="ECO:0007669"/>
    <property type="project" value="UniProtKB-KW"/>
</dbReference>
<keyword evidence="4" id="KW-0276">Fatty acid metabolism</keyword>
<protein>
    <recommendedName>
        <fullName evidence="7">long-chain-fatty-acid--CoA ligase</fullName>
        <ecNumber evidence="7">6.2.1.3</ecNumber>
    </recommendedName>
</protein>
<evidence type="ECO:0000313" key="12">
    <source>
        <dbReference type="RefSeq" id="XP_032833572.1"/>
    </source>
</evidence>
<dbReference type="GO" id="GO:0004467">
    <property type="term" value="F:long-chain fatty acid-CoA ligase activity"/>
    <property type="evidence" value="ECO:0007669"/>
    <property type="project" value="UniProtKB-EC"/>
</dbReference>
<dbReference type="EC" id="6.2.1.3" evidence="7"/>
<evidence type="ECO:0000259" key="10">
    <source>
        <dbReference type="Pfam" id="PF00501"/>
    </source>
</evidence>
<keyword evidence="2" id="KW-0436">Ligase</keyword>
<dbReference type="GO" id="GO:0005811">
    <property type="term" value="C:lipid droplet"/>
    <property type="evidence" value="ECO:0007669"/>
    <property type="project" value="TreeGrafter"/>
</dbReference>
<dbReference type="RefSeq" id="XP_032833573.1">
    <property type="nucleotide sequence ID" value="XM_032977682.1"/>
</dbReference>
<dbReference type="InterPro" id="IPR000873">
    <property type="entry name" value="AMP-dep_synth/lig_dom"/>
</dbReference>
<dbReference type="SUPFAM" id="SSF56801">
    <property type="entry name" value="Acetyl-CoA synthetase-like"/>
    <property type="match status" value="1"/>
</dbReference>
<evidence type="ECO:0000256" key="7">
    <source>
        <dbReference type="ARBA" id="ARBA00026121"/>
    </source>
</evidence>
<dbReference type="RefSeq" id="XP_032833574.1">
    <property type="nucleotide sequence ID" value="XM_032977683.1"/>
</dbReference>
<dbReference type="PANTHER" id="PTHR43272:SF83">
    <property type="entry name" value="ACYL-COA SYNTHETASE LONG-CHAIN, ISOFORM J"/>
    <property type="match status" value="1"/>
</dbReference>
<gene>
    <name evidence="12 13 14" type="primary">LOC116956244</name>
</gene>